<evidence type="ECO:0000313" key="3">
    <source>
        <dbReference type="Proteomes" id="UP001621418"/>
    </source>
</evidence>
<dbReference type="EMBL" id="CP109527">
    <property type="protein sequence ID" value="WTY33760.1"/>
    <property type="molecule type" value="Genomic_DNA"/>
</dbReference>
<evidence type="ECO:0008006" key="4">
    <source>
        <dbReference type="Google" id="ProtNLM"/>
    </source>
</evidence>
<accession>A0ABZ1N1D4</accession>
<feature type="region of interest" description="Disordered" evidence="1">
    <location>
        <begin position="49"/>
        <end position="72"/>
    </location>
</feature>
<sequence length="72" mass="8363">MRTLVDWTEQQCRKMRHEHNARELGHALIAAYLRISLLTNTFRETELMATDGPPSTLDQILPTRTVGRTDRQ</sequence>
<gene>
    <name evidence="2" type="ORF">OG308_20740</name>
</gene>
<dbReference type="RefSeq" id="WP_405146011.1">
    <property type="nucleotide sequence ID" value="NZ_CP109527.1"/>
</dbReference>
<evidence type="ECO:0000313" key="2">
    <source>
        <dbReference type="EMBL" id="WTY33760.1"/>
    </source>
</evidence>
<reference evidence="2 3" key="1">
    <citation type="submission" date="2022-10" db="EMBL/GenBank/DDBJ databases">
        <title>The complete genomes of actinobacterial strains from the NBC collection.</title>
        <authorList>
            <person name="Joergensen T.S."/>
            <person name="Alvarez Arevalo M."/>
            <person name="Sterndorff E.B."/>
            <person name="Faurdal D."/>
            <person name="Vuksanovic O."/>
            <person name="Mourched A.-S."/>
            <person name="Charusanti P."/>
            <person name="Shaw S."/>
            <person name="Blin K."/>
            <person name="Weber T."/>
        </authorList>
    </citation>
    <scope>NUCLEOTIDE SEQUENCE [LARGE SCALE GENOMIC DNA]</scope>
    <source>
        <strain evidence="2 3">NBC_01413</strain>
    </source>
</reference>
<evidence type="ECO:0000256" key="1">
    <source>
        <dbReference type="SAM" id="MobiDB-lite"/>
    </source>
</evidence>
<keyword evidence="3" id="KW-1185">Reference proteome</keyword>
<name>A0ABZ1N1D4_9NOCA</name>
<dbReference type="Proteomes" id="UP001621418">
    <property type="component" value="Chromosome"/>
</dbReference>
<organism evidence="2 3">
    <name type="scientific">Nocardia salmonicida</name>
    <dbReference type="NCBI Taxonomy" id="53431"/>
    <lineage>
        <taxon>Bacteria</taxon>
        <taxon>Bacillati</taxon>
        <taxon>Actinomycetota</taxon>
        <taxon>Actinomycetes</taxon>
        <taxon>Mycobacteriales</taxon>
        <taxon>Nocardiaceae</taxon>
        <taxon>Nocardia</taxon>
    </lineage>
</organism>
<protein>
    <recommendedName>
        <fullName evidence="4">Transposase</fullName>
    </recommendedName>
</protein>
<proteinExistence type="predicted"/>